<protein>
    <recommendedName>
        <fullName evidence="1">Ground-like domain-containing protein</fullName>
    </recommendedName>
</protein>
<keyword evidence="3" id="KW-1185">Reference proteome</keyword>
<comment type="caution">
    <text evidence="2">The sequence shown here is derived from an EMBL/GenBank/DDBJ whole genome shotgun (WGS) entry which is preliminary data.</text>
</comment>
<gene>
    <name evidence="2" type="ORF">QR680_016310</name>
</gene>
<reference evidence="2" key="1">
    <citation type="submission" date="2023-06" db="EMBL/GenBank/DDBJ databases">
        <title>Genomic analysis of the entomopathogenic nematode Steinernema hermaphroditum.</title>
        <authorList>
            <person name="Schwarz E.M."/>
            <person name="Heppert J.K."/>
            <person name="Baniya A."/>
            <person name="Schwartz H.T."/>
            <person name="Tan C.-H."/>
            <person name="Antoshechkin I."/>
            <person name="Sternberg P.W."/>
            <person name="Goodrich-Blair H."/>
            <person name="Dillman A.R."/>
        </authorList>
    </citation>
    <scope>NUCLEOTIDE SEQUENCE</scope>
    <source>
        <strain evidence="2">PS9179</strain>
        <tissue evidence="2">Whole animal</tissue>
    </source>
</reference>
<organism evidence="2 3">
    <name type="scientific">Steinernema hermaphroditum</name>
    <dbReference type="NCBI Taxonomy" id="289476"/>
    <lineage>
        <taxon>Eukaryota</taxon>
        <taxon>Metazoa</taxon>
        <taxon>Ecdysozoa</taxon>
        <taxon>Nematoda</taxon>
        <taxon>Chromadorea</taxon>
        <taxon>Rhabditida</taxon>
        <taxon>Tylenchina</taxon>
        <taxon>Panagrolaimomorpha</taxon>
        <taxon>Strongyloidoidea</taxon>
        <taxon>Steinernematidae</taxon>
        <taxon>Steinernema</taxon>
    </lineage>
</organism>
<dbReference type="EMBL" id="JAUCMV010000004">
    <property type="protein sequence ID" value="KAK0402393.1"/>
    <property type="molecule type" value="Genomic_DNA"/>
</dbReference>
<accession>A0AA39LM85</accession>
<dbReference type="Pfam" id="PF04155">
    <property type="entry name" value="Ground-like"/>
    <property type="match status" value="1"/>
</dbReference>
<evidence type="ECO:0000313" key="2">
    <source>
        <dbReference type="EMBL" id="KAK0402393.1"/>
    </source>
</evidence>
<dbReference type="AlphaFoldDB" id="A0AA39LM85"/>
<dbReference type="Proteomes" id="UP001175271">
    <property type="component" value="Unassembled WGS sequence"/>
</dbReference>
<dbReference type="InterPro" id="IPR007284">
    <property type="entry name" value="Ground-like_dom"/>
</dbReference>
<feature type="domain" description="Ground-like" evidence="1">
    <location>
        <begin position="19"/>
        <end position="87"/>
    </location>
</feature>
<name>A0AA39LM85_9BILA</name>
<proteinExistence type="predicted"/>
<sequence length="92" mass="10535">MQKIFKVEKPVRTETELDCPQRSWKSLMEKVMKETSDATHAKFAIHKAMEHKFGSRFFVTCDNKKVSFVTNGNGYCNSREGDLFCQVVALVA</sequence>
<evidence type="ECO:0000259" key="1">
    <source>
        <dbReference type="Pfam" id="PF04155"/>
    </source>
</evidence>
<evidence type="ECO:0000313" key="3">
    <source>
        <dbReference type="Proteomes" id="UP001175271"/>
    </source>
</evidence>